<dbReference type="AlphaFoldDB" id="A0A381SVZ1"/>
<gene>
    <name evidence="1" type="ORF">METZ01_LOCUS58357</name>
</gene>
<dbReference type="InterPro" id="IPR006143">
    <property type="entry name" value="RND_pump_MFP"/>
</dbReference>
<dbReference type="Gene3D" id="1.10.287.470">
    <property type="entry name" value="Helix hairpin bin"/>
    <property type="match status" value="1"/>
</dbReference>
<dbReference type="Gene3D" id="2.40.420.20">
    <property type="match status" value="1"/>
</dbReference>
<name>A0A381SVZ1_9ZZZZ</name>
<accession>A0A381SVZ1</accession>
<organism evidence="1">
    <name type="scientific">marine metagenome</name>
    <dbReference type="NCBI Taxonomy" id="408172"/>
    <lineage>
        <taxon>unclassified sequences</taxon>
        <taxon>metagenomes</taxon>
        <taxon>ecological metagenomes</taxon>
    </lineage>
</organism>
<dbReference type="SUPFAM" id="SSF111369">
    <property type="entry name" value="HlyD-like secretion proteins"/>
    <property type="match status" value="1"/>
</dbReference>
<evidence type="ECO:0000313" key="1">
    <source>
        <dbReference type="EMBL" id="SVA05503.1"/>
    </source>
</evidence>
<reference evidence="1" key="1">
    <citation type="submission" date="2018-05" db="EMBL/GenBank/DDBJ databases">
        <authorList>
            <person name="Lanie J.A."/>
            <person name="Ng W.-L."/>
            <person name="Kazmierczak K.M."/>
            <person name="Andrzejewski T.M."/>
            <person name="Davidsen T.M."/>
            <person name="Wayne K.J."/>
            <person name="Tettelin H."/>
            <person name="Glass J.I."/>
            <person name="Rusch D."/>
            <person name="Podicherti R."/>
            <person name="Tsui H.-C.T."/>
            <person name="Winkler M.E."/>
        </authorList>
    </citation>
    <scope>NUCLEOTIDE SEQUENCE</scope>
</reference>
<dbReference type="Gene3D" id="2.40.50.100">
    <property type="match status" value="1"/>
</dbReference>
<dbReference type="GO" id="GO:1990281">
    <property type="term" value="C:efflux pump complex"/>
    <property type="evidence" value="ECO:0007669"/>
    <property type="project" value="TreeGrafter"/>
</dbReference>
<dbReference type="PANTHER" id="PTHR30469:SF12">
    <property type="entry name" value="MULTIDRUG RESISTANCE PROTEIN MDTA"/>
    <property type="match status" value="1"/>
</dbReference>
<dbReference type="PROSITE" id="PS51257">
    <property type="entry name" value="PROKAR_LIPOPROTEIN"/>
    <property type="match status" value="1"/>
</dbReference>
<dbReference type="Gene3D" id="2.40.30.170">
    <property type="match status" value="1"/>
</dbReference>
<protein>
    <submittedName>
        <fullName evidence="1">Uncharacterized protein</fullName>
    </submittedName>
</protein>
<dbReference type="GO" id="GO:0015562">
    <property type="term" value="F:efflux transmembrane transporter activity"/>
    <property type="evidence" value="ECO:0007669"/>
    <property type="project" value="TreeGrafter"/>
</dbReference>
<dbReference type="EMBL" id="UINC01003346">
    <property type="protein sequence ID" value="SVA05503.1"/>
    <property type="molecule type" value="Genomic_DNA"/>
</dbReference>
<dbReference type="NCBIfam" id="TIGR01730">
    <property type="entry name" value="RND_mfp"/>
    <property type="match status" value="1"/>
</dbReference>
<proteinExistence type="predicted"/>
<sequence length="372" mass="40448">MEQPHLKIGLACCVGIAACSLILLTGPEPLEESLPEEKPRVSIGKFVRIVVANTVTAFGVLSPRQSLQLTTQVPGEIAWVSDDLEAGGQVAEGDLLLRIDERDYAIAVAGAEARYAQAEANIDIEEGRSEIARLEWAAWQENLDEDLPANPLALRAPQRAEAVARRKAIGAELDSARLTLERTAVHAPWPATVVHANAIVGQVLSVGEVTATLFPLDYAVVELQVPLKTVRLLDAGIDRIELRPVHDLKTPPVVGTFEGIVRNLTDDTRLATVRVRIDEPLGHEGWAYGMHLEARLVAEQKRAVALIPADLIVSGNLIWVYRDGRAQRHQLYPVEIQGQTVSVEDNFGAGDALIVERPIGLFDGARVDVAEM</sequence>
<dbReference type="PANTHER" id="PTHR30469">
    <property type="entry name" value="MULTIDRUG RESISTANCE PROTEIN MDTA"/>
    <property type="match status" value="1"/>
</dbReference>